<feature type="transmembrane region" description="Helical" evidence="1">
    <location>
        <begin position="12"/>
        <end position="35"/>
    </location>
</feature>
<accession>A0ABR4I7L1</accession>
<protein>
    <submittedName>
        <fullName evidence="2">Uncharacterized protein</fullName>
    </submittedName>
</protein>
<keyword evidence="1" id="KW-0812">Transmembrane</keyword>
<gene>
    <name evidence="2" type="ORF">BJX63DRAFT_2594</name>
</gene>
<dbReference type="Proteomes" id="UP001610334">
    <property type="component" value="Unassembled WGS sequence"/>
</dbReference>
<evidence type="ECO:0000256" key="1">
    <source>
        <dbReference type="SAM" id="Phobius"/>
    </source>
</evidence>
<name>A0ABR4I7L1_9EURO</name>
<dbReference type="EMBL" id="JBFXLT010000001">
    <property type="protein sequence ID" value="KAL2822957.1"/>
    <property type="molecule type" value="Genomic_DNA"/>
</dbReference>
<keyword evidence="1" id="KW-0472">Membrane</keyword>
<keyword evidence="3" id="KW-1185">Reference proteome</keyword>
<sequence>MNSMTPLCVMRYVYDVGCMCTSCVPCVVCYVWRVFGVPCVFFSSFRLLILLPLCVLGRWTGTATGTDWGLHSDWDPNGVKTSGVHSRLDLVITDIPIVQQHHQQYQSSIHSNLCIMVQFGILHHCVRVVPASRVLRPPCANAASLIRRQAREQGIIS</sequence>
<proteinExistence type="predicted"/>
<comment type="caution">
    <text evidence="2">The sequence shown here is derived from an EMBL/GenBank/DDBJ whole genome shotgun (WGS) entry which is preliminary data.</text>
</comment>
<evidence type="ECO:0000313" key="3">
    <source>
        <dbReference type="Proteomes" id="UP001610334"/>
    </source>
</evidence>
<reference evidence="2 3" key="1">
    <citation type="submission" date="2024-07" db="EMBL/GenBank/DDBJ databases">
        <title>Section-level genome sequencing and comparative genomics of Aspergillus sections Usti and Cavernicolus.</title>
        <authorList>
            <consortium name="Lawrence Berkeley National Laboratory"/>
            <person name="Nybo J.L."/>
            <person name="Vesth T.C."/>
            <person name="Theobald S."/>
            <person name="Frisvad J.C."/>
            <person name="Larsen T.O."/>
            <person name="Kjaerboelling I."/>
            <person name="Rothschild-Mancinelli K."/>
            <person name="Lyhne E.K."/>
            <person name="Kogle M.E."/>
            <person name="Barry K."/>
            <person name="Clum A."/>
            <person name="Na H."/>
            <person name="Ledsgaard L."/>
            <person name="Lin J."/>
            <person name="Lipzen A."/>
            <person name="Kuo A."/>
            <person name="Riley R."/>
            <person name="Mondo S."/>
            <person name="Labutti K."/>
            <person name="Haridas S."/>
            <person name="Pangalinan J."/>
            <person name="Salamov A.A."/>
            <person name="Simmons B.A."/>
            <person name="Magnuson J.K."/>
            <person name="Chen J."/>
            <person name="Drula E."/>
            <person name="Henrissat B."/>
            <person name="Wiebenga A."/>
            <person name="Lubbers R.J."/>
            <person name="Gomes A.C."/>
            <person name="Makela M.R."/>
            <person name="Stajich J."/>
            <person name="Grigoriev I.V."/>
            <person name="Mortensen U.H."/>
            <person name="De Vries R.P."/>
            <person name="Baker S.E."/>
            <person name="Andersen M.R."/>
        </authorList>
    </citation>
    <scope>NUCLEOTIDE SEQUENCE [LARGE SCALE GENOMIC DNA]</scope>
    <source>
        <strain evidence="2 3">CBS 588.65</strain>
    </source>
</reference>
<evidence type="ECO:0000313" key="2">
    <source>
        <dbReference type="EMBL" id="KAL2822957.1"/>
    </source>
</evidence>
<organism evidence="2 3">
    <name type="scientific">Aspergillus granulosus</name>
    <dbReference type="NCBI Taxonomy" id="176169"/>
    <lineage>
        <taxon>Eukaryota</taxon>
        <taxon>Fungi</taxon>
        <taxon>Dikarya</taxon>
        <taxon>Ascomycota</taxon>
        <taxon>Pezizomycotina</taxon>
        <taxon>Eurotiomycetes</taxon>
        <taxon>Eurotiomycetidae</taxon>
        <taxon>Eurotiales</taxon>
        <taxon>Aspergillaceae</taxon>
        <taxon>Aspergillus</taxon>
        <taxon>Aspergillus subgen. Nidulantes</taxon>
    </lineage>
</organism>
<keyword evidence="1" id="KW-1133">Transmembrane helix</keyword>